<keyword evidence="12" id="KW-0456">Lyase</keyword>
<dbReference type="AlphaFoldDB" id="A0ABD2PXK7"/>
<dbReference type="EMBL" id="JBJKFK010001998">
    <property type="protein sequence ID" value="KAL3311823.1"/>
    <property type="molecule type" value="Genomic_DNA"/>
</dbReference>
<evidence type="ECO:0000256" key="6">
    <source>
        <dbReference type="ARBA" id="ARBA00022723"/>
    </source>
</evidence>
<evidence type="ECO:0000256" key="5">
    <source>
        <dbReference type="ARBA" id="ARBA00022691"/>
    </source>
</evidence>
<dbReference type="SFLD" id="SFLDG01383">
    <property type="entry name" value="cyclic_pyranopterin_phosphate"/>
    <property type="match status" value="1"/>
</dbReference>
<dbReference type="SMART" id="SM00729">
    <property type="entry name" value="Elp3"/>
    <property type="match status" value="1"/>
</dbReference>
<dbReference type="CDD" id="cd21117">
    <property type="entry name" value="Twitch_MoaA"/>
    <property type="match status" value="1"/>
</dbReference>
<dbReference type="GO" id="GO:0051539">
    <property type="term" value="F:4 iron, 4 sulfur cluster binding"/>
    <property type="evidence" value="ECO:0007669"/>
    <property type="project" value="UniProtKB-KW"/>
</dbReference>
<dbReference type="CDD" id="cd01335">
    <property type="entry name" value="Radical_SAM"/>
    <property type="match status" value="1"/>
</dbReference>
<evidence type="ECO:0000256" key="3">
    <source>
        <dbReference type="ARBA" id="ARBA00012167"/>
    </source>
</evidence>
<keyword evidence="7" id="KW-0547">Nucleotide-binding</keyword>
<comment type="caution">
    <text evidence="15">The sequence shown here is derived from an EMBL/GenBank/DDBJ whole genome shotgun (WGS) entry which is preliminary data.</text>
</comment>
<dbReference type="InterPro" id="IPR040064">
    <property type="entry name" value="MoaA-like"/>
</dbReference>
<evidence type="ECO:0000256" key="11">
    <source>
        <dbReference type="ARBA" id="ARBA00023150"/>
    </source>
</evidence>
<name>A0ABD2PXK7_9PLAT</name>
<keyword evidence="5" id="KW-0949">S-adenosyl-L-methionine</keyword>
<keyword evidence="8" id="KW-0408">Iron</keyword>
<evidence type="ECO:0000259" key="14">
    <source>
        <dbReference type="PROSITE" id="PS51918"/>
    </source>
</evidence>
<keyword evidence="4" id="KW-0004">4Fe-4S</keyword>
<gene>
    <name evidence="15" type="primary">MOCS1</name>
    <name evidence="15" type="ORF">Ciccas_009591</name>
</gene>
<evidence type="ECO:0000256" key="2">
    <source>
        <dbReference type="ARBA" id="ARBA00005046"/>
    </source>
</evidence>
<evidence type="ECO:0000256" key="1">
    <source>
        <dbReference type="ARBA" id="ARBA00001966"/>
    </source>
</evidence>
<dbReference type="InterPro" id="IPR013785">
    <property type="entry name" value="Aldolase_TIM"/>
</dbReference>
<dbReference type="PANTHER" id="PTHR22960:SF0">
    <property type="entry name" value="MOLYBDENUM COFACTOR BIOSYNTHESIS PROTEIN 1"/>
    <property type="match status" value="1"/>
</dbReference>
<comment type="pathway">
    <text evidence="2">Cofactor biosynthesis; molybdopterin biosynthesis.</text>
</comment>
<dbReference type="InterPro" id="IPR013483">
    <property type="entry name" value="MoaA"/>
</dbReference>
<dbReference type="InterPro" id="IPR050105">
    <property type="entry name" value="MoCo_biosynth_MoaA/MoaC"/>
</dbReference>
<dbReference type="SFLD" id="SFLDS00029">
    <property type="entry name" value="Radical_SAM"/>
    <property type="match status" value="1"/>
</dbReference>
<dbReference type="PROSITE" id="PS51918">
    <property type="entry name" value="RADICAL_SAM"/>
    <property type="match status" value="1"/>
</dbReference>
<evidence type="ECO:0000256" key="13">
    <source>
        <dbReference type="ARBA" id="ARBA00048697"/>
    </source>
</evidence>
<dbReference type="Pfam" id="PF04055">
    <property type="entry name" value="Radical_SAM"/>
    <property type="match status" value="1"/>
</dbReference>
<comment type="catalytic activity">
    <reaction evidence="13">
        <text>GTP + AH2 + S-adenosyl-L-methionine = (8S)-3',8-cyclo-7,8-dihydroguanosine 5'-triphosphate + 5'-deoxyadenosine + L-methionine + A + H(+)</text>
        <dbReference type="Rhea" id="RHEA:49576"/>
        <dbReference type="ChEBI" id="CHEBI:13193"/>
        <dbReference type="ChEBI" id="CHEBI:15378"/>
        <dbReference type="ChEBI" id="CHEBI:17319"/>
        <dbReference type="ChEBI" id="CHEBI:17499"/>
        <dbReference type="ChEBI" id="CHEBI:37565"/>
        <dbReference type="ChEBI" id="CHEBI:57844"/>
        <dbReference type="ChEBI" id="CHEBI:59789"/>
        <dbReference type="ChEBI" id="CHEBI:131766"/>
        <dbReference type="EC" id="4.1.99.22"/>
    </reaction>
</comment>
<evidence type="ECO:0000256" key="8">
    <source>
        <dbReference type="ARBA" id="ARBA00023004"/>
    </source>
</evidence>
<evidence type="ECO:0000256" key="4">
    <source>
        <dbReference type="ARBA" id="ARBA00022485"/>
    </source>
</evidence>
<dbReference type="GO" id="GO:0006777">
    <property type="term" value="P:Mo-molybdopterin cofactor biosynthetic process"/>
    <property type="evidence" value="ECO:0007669"/>
    <property type="project" value="UniProtKB-KW"/>
</dbReference>
<feature type="domain" description="Radical SAM core" evidence="14">
    <location>
        <begin position="9"/>
        <end position="231"/>
    </location>
</feature>
<dbReference type="SFLD" id="SFLDG01067">
    <property type="entry name" value="SPASM/twitch_domain_containing"/>
    <property type="match status" value="1"/>
</dbReference>
<organism evidence="15 16">
    <name type="scientific">Cichlidogyrus casuarinus</name>
    <dbReference type="NCBI Taxonomy" id="1844966"/>
    <lineage>
        <taxon>Eukaryota</taxon>
        <taxon>Metazoa</taxon>
        <taxon>Spiralia</taxon>
        <taxon>Lophotrochozoa</taxon>
        <taxon>Platyhelminthes</taxon>
        <taxon>Monogenea</taxon>
        <taxon>Monopisthocotylea</taxon>
        <taxon>Dactylogyridea</taxon>
        <taxon>Ancyrocephalidae</taxon>
        <taxon>Cichlidogyrus</taxon>
    </lineage>
</organism>
<evidence type="ECO:0000256" key="9">
    <source>
        <dbReference type="ARBA" id="ARBA00023014"/>
    </source>
</evidence>
<dbReference type="InterPro" id="IPR010505">
    <property type="entry name" value="MoaA_twitch"/>
</dbReference>
<dbReference type="SUPFAM" id="SSF102114">
    <property type="entry name" value="Radical SAM enzymes"/>
    <property type="match status" value="1"/>
</dbReference>
<dbReference type="InterPro" id="IPR058240">
    <property type="entry name" value="rSAM_sf"/>
</dbReference>
<evidence type="ECO:0000256" key="10">
    <source>
        <dbReference type="ARBA" id="ARBA00023134"/>
    </source>
</evidence>
<dbReference type="Gene3D" id="3.20.20.70">
    <property type="entry name" value="Aldolase class I"/>
    <property type="match status" value="1"/>
</dbReference>
<dbReference type="GO" id="GO:0061798">
    <property type="term" value="F:GTP 3',8'-cyclase activity"/>
    <property type="evidence" value="ECO:0007669"/>
    <property type="project" value="UniProtKB-EC"/>
</dbReference>
<proteinExistence type="predicted"/>
<dbReference type="PROSITE" id="PS01305">
    <property type="entry name" value="MOAA_NIFB_PQQE"/>
    <property type="match status" value="1"/>
</dbReference>
<dbReference type="Proteomes" id="UP001626550">
    <property type="component" value="Unassembled WGS sequence"/>
</dbReference>
<accession>A0ABD2PXK7</accession>
<keyword evidence="11" id="KW-0501">Molybdenum cofactor biosynthesis</keyword>
<dbReference type="InterPro" id="IPR006638">
    <property type="entry name" value="Elp3/MiaA/NifB-like_rSAM"/>
</dbReference>
<dbReference type="SFLD" id="SFLDG01386">
    <property type="entry name" value="main_SPASM_domain-containing"/>
    <property type="match status" value="1"/>
</dbReference>
<reference evidence="15 16" key="1">
    <citation type="submission" date="2024-11" db="EMBL/GenBank/DDBJ databases">
        <title>Adaptive evolution of stress response genes in parasites aligns with host niche diversity.</title>
        <authorList>
            <person name="Hahn C."/>
            <person name="Resl P."/>
        </authorList>
    </citation>
    <scope>NUCLEOTIDE SEQUENCE [LARGE SCALE GENOMIC DNA]</scope>
    <source>
        <strain evidence="15">EGGRZ-B1_66</strain>
        <tissue evidence="15">Body</tissue>
    </source>
</reference>
<comment type="cofactor">
    <cofactor evidence="1">
        <name>[4Fe-4S] cluster</name>
        <dbReference type="ChEBI" id="CHEBI:49883"/>
    </cofactor>
</comment>
<dbReference type="Pfam" id="PF06463">
    <property type="entry name" value="Mob_synth_C"/>
    <property type="match status" value="1"/>
</dbReference>
<keyword evidence="6" id="KW-0479">Metal-binding</keyword>
<evidence type="ECO:0000256" key="7">
    <source>
        <dbReference type="ARBA" id="ARBA00022741"/>
    </source>
</evidence>
<dbReference type="GO" id="GO:0005525">
    <property type="term" value="F:GTP binding"/>
    <property type="evidence" value="ECO:0007669"/>
    <property type="project" value="UniProtKB-KW"/>
</dbReference>
<dbReference type="NCBIfam" id="TIGR02666">
    <property type="entry name" value="moaA"/>
    <property type="match status" value="1"/>
</dbReference>
<dbReference type="EC" id="4.1.99.22" evidence="3"/>
<evidence type="ECO:0000313" key="16">
    <source>
        <dbReference type="Proteomes" id="UP001626550"/>
    </source>
</evidence>
<dbReference type="InterPro" id="IPR000385">
    <property type="entry name" value="MoaA_NifB_PqqE_Fe-S-bd_CS"/>
</dbReference>
<sequence>MKPNHLYDSFNRKHTYLRISVSETCNLRCFYCMPDDEVAMAKRHQFLTKQEIVTLADFFIRNGIEKIRITGGEPLMRPDLADLISGINEKARNYPWFVGIGLTTNGIGLHRKLPQLIDHGLNAVNISLDTLNSSKFLQITRRNGFKLTMQAIFTAIDNKNRCAVKVNCVVINGVNETELEEFVELTRHLAIEVRFIEFMPFAGNRWDPKKIITKRNMLTRIMTHFSGTPIHQLHQQDRHATADLYQVENFQGKFGFISSMSDHFCASCNRIRLTADGNLKICLHDSHEASLLPILRNRQVDKETLYAQLDNFVRQQLTKKRFKHGDLDLETGSNRNRSMTRIGG</sequence>
<evidence type="ECO:0000313" key="15">
    <source>
        <dbReference type="EMBL" id="KAL3311823.1"/>
    </source>
</evidence>
<protein>
    <recommendedName>
        <fullName evidence="3">GTP 3',8-cyclase</fullName>
        <ecNumber evidence="3">4.1.99.22</ecNumber>
    </recommendedName>
</protein>
<keyword evidence="9" id="KW-0411">Iron-sulfur</keyword>
<dbReference type="PANTHER" id="PTHR22960">
    <property type="entry name" value="MOLYBDOPTERIN COFACTOR SYNTHESIS PROTEIN A"/>
    <property type="match status" value="1"/>
</dbReference>
<dbReference type="GO" id="GO:0046872">
    <property type="term" value="F:metal ion binding"/>
    <property type="evidence" value="ECO:0007669"/>
    <property type="project" value="UniProtKB-KW"/>
</dbReference>
<keyword evidence="16" id="KW-1185">Reference proteome</keyword>
<dbReference type="InterPro" id="IPR007197">
    <property type="entry name" value="rSAM"/>
</dbReference>
<keyword evidence="10" id="KW-0342">GTP-binding</keyword>
<evidence type="ECO:0000256" key="12">
    <source>
        <dbReference type="ARBA" id="ARBA00023239"/>
    </source>
</evidence>